<evidence type="ECO:0000313" key="9">
    <source>
        <dbReference type="Proteomes" id="UP001515480"/>
    </source>
</evidence>
<feature type="region of interest" description="Disordered" evidence="5">
    <location>
        <begin position="96"/>
        <end position="119"/>
    </location>
</feature>
<dbReference type="InterPro" id="IPR051223">
    <property type="entry name" value="Polycystin"/>
</dbReference>
<dbReference type="Gene3D" id="1.10.287.70">
    <property type="match status" value="1"/>
</dbReference>
<protein>
    <recommendedName>
        <fullName evidence="7">Polycystin cation channel PKD1/PKD2 domain-containing protein</fullName>
    </recommendedName>
</protein>
<evidence type="ECO:0000259" key="7">
    <source>
        <dbReference type="Pfam" id="PF08016"/>
    </source>
</evidence>
<feature type="domain" description="Polycystin cation channel PKD1/PKD2" evidence="7">
    <location>
        <begin position="402"/>
        <end position="596"/>
    </location>
</feature>
<evidence type="ECO:0000256" key="3">
    <source>
        <dbReference type="ARBA" id="ARBA00022989"/>
    </source>
</evidence>
<feature type="compositionally biased region" description="Basic and acidic residues" evidence="5">
    <location>
        <begin position="617"/>
        <end position="631"/>
    </location>
</feature>
<sequence>MTSTATSPLPLTLVKVHYCPNGEKVSSSADSVKVYLASTDTFQELQRNAEDFFGTTTPMCLKDEANAIYPSTHLATRHADSRSVVRLVKANFDMDDNESVRTRHAPQAPEPPEQLNVPEGRTHRKPLIRELVIHCIFTAALLCTNYVVVDSSWRNQSSKSVQNRLIYSEYTEGSNFKDIYNYNTLGQWMLNSADLGIFASDFDNSGSVLAFTRLVGGIEFKIDHKKVVVRNESSRNLQDTIISNADETFVEYKYVNPVTFNDTIAYALNESSGPRVVSGQLINTWNDILASRYQYPHNNSFNCNCYTLTNAIRMRFTLFCNNAELYVNSEFIFSLSPGGTIIPSYTFRVFPIEPPWNGLPPRNDDVVRSFKLLSTWLFIGFYTMVIVNTRTLNKAMVSSKRRTGSYKYFFMNGWTIVQILSNLLNYLNLALRVWYSYFGPRRDFDPNNITEYVNLADVGRLFKMIQFVSALCIFFSLILFILFFELAPKGSMWFVISATINRASSSMNAAVILCFLFISSFAIMANNIYGYRMGPFATVWRSITSMVRLLMGDDEIYLSMRNSRQNPMALAFMIVFLSLFYFVLLPLFISMFTDAYFLRRQMNDEILQHLKENMERQQQRQVEKKELDKKGRSPSRAKALK</sequence>
<keyword evidence="9" id="KW-1185">Reference proteome</keyword>
<dbReference type="InterPro" id="IPR013122">
    <property type="entry name" value="PKD1_2_channel"/>
</dbReference>
<keyword evidence="2 6" id="KW-0812">Transmembrane</keyword>
<comment type="caution">
    <text evidence="8">The sequence shown here is derived from an EMBL/GenBank/DDBJ whole genome shotgun (WGS) entry which is preliminary data.</text>
</comment>
<reference evidence="8 9" key="1">
    <citation type="journal article" date="2024" name="Science">
        <title>Giant polyketide synthase enzymes in the biosynthesis of giant marine polyether toxins.</title>
        <authorList>
            <person name="Fallon T.R."/>
            <person name="Shende V.V."/>
            <person name="Wierzbicki I.H."/>
            <person name="Pendleton A.L."/>
            <person name="Watervoot N.F."/>
            <person name="Auber R.P."/>
            <person name="Gonzalez D.J."/>
            <person name="Wisecaver J.H."/>
            <person name="Moore B.S."/>
        </authorList>
    </citation>
    <scope>NUCLEOTIDE SEQUENCE [LARGE SCALE GENOMIC DNA]</scope>
    <source>
        <strain evidence="8 9">12B1</strain>
    </source>
</reference>
<comment type="subcellular location">
    <subcellularLocation>
        <location evidence="1">Membrane</location>
        <topology evidence="1">Multi-pass membrane protein</topology>
    </subcellularLocation>
</comment>
<dbReference type="Proteomes" id="UP001515480">
    <property type="component" value="Unassembled WGS sequence"/>
</dbReference>
<feature type="transmembrane region" description="Helical" evidence="6">
    <location>
        <begin position="568"/>
        <end position="592"/>
    </location>
</feature>
<dbReference type="Pfam" id="PF08016">
    <property type="entry name" value="PKD_channel"/>
    <property type="match status" value="1"/>
</dbReference>
<feature type="transmembrane region" description="Helical" evidence="6">
    <location>
        <begin position="464"/>
        <end position="486"/>
    </location>
</feature>
<evidence type="ECO:0000256" key="2">
    <source>
        <dbReference type="ARBA" id="ARBA00022692"/>
    </source>
</evidence>
<dbReference type="GO" id="GO:0016020">
    <property type="term" value="C:membrane"/>
    <property type="evidence" value="ECO:0007669"/>
    <property type="project" value="UniProtKB-SubCell"/>
</dbReference>
<proteinExistence type="predicted"/>
<feature type="transmembrane region" description="Helical" evidence="6">
    <location>
        <begin position="408"/>
        <end position="427"/>
    </location>
</feature>
<gene>
    <name evidence="8" type="ORF">AB1Y20_016812</name>
</gene>
<dbReference type="PANTHER" id="PTHR10877:SF183">
    <property type="entry name" value="AT14535P-RELATED"/>
    <property type="match status" value="1"/>
</dbReference>
<feature type="region of interest" description="Disordered" evidence="5">
    <location>
        <begin position="617"/>
        <end position="641"/>
    </location>
</feature>
<keyword evidence="3 6" id="KW-1133">Transmembrane helix</keyword>
<keyword evidence="4 6" id="KW-0472">Membrane</keyword>
<evidence type="ECO:0000256" key="1">
    <source>
        <dbReference type="ARBA" id="ARBA00004141"/>
    </source>
</evidence>
<feature type="compositionally biased region" description="Basic residues" evidence="5">
    <location>
        <begin position="632"/>
        <end position="641"/>
    </location>
</feature>
<dbReference type="EMBL" id="JBGBPQ010000032">
    <property type="protein sequence ID" value="KAL1495444.1"/>
    <property type="molecule type" value="Genomic_DNA"/>
</dbReference>
<organism evidence="8 9">
    <name type="scientific">Prymnesium parvum</name>
    <name type="common">Toxic golden alga</name>
    <dbReference type="NCBI Taxonomy" id="97485"/>
    <lineage>
        <taxon>Eukaryota</taxon>
        <taxon>Haptista</taxon>
        <taxon>Haptophyta</taxon>
        <taxon>Prymnesiophyceae</taxon>
        <taxon>Prymnesiales</taxon>
        <taxon>Prymnesiaceae</taxon>
        <taxon>Prymnesium</taxon>
    </lineage>
</organism>
<accession>A0AB34IC18</accession>
<feature type="transmembrane region" description="Helical" evidence="6">
    <location>
        <begin position="369"/>
        <end position="387"/>
    </location>
</feature>
<dbReference type="AlphaFoldDB" id="A0AB34IC18"/>
<evidence type="ECO:0000256" key="4">
    <source>
        <dbReference type="ARBA" id="ARBA00023136"/>
    </source>
</evidence>
<evidence type="ECO:0000313" key="8">
    <source>
        <dbReference type="EMBL" id="KAL1495444.1"/>
    </source>
</evidence>
<name>A0AB34IC18_PRYPA</name>
<evidence type="ECO:0000256" key="6">
    <source>
        <dbReference type="SAM" id="Phobius"/>
    </source>
</evidence>
<dbReference type="PANTHER" id="PTHR10877">
    <property type="entry name" value="POLYCYSTIN FAMILY MEMBER"/>
    <property type="match status" value="1"/>
</dbReference>
<evidence type="ECO:0000256" key="5">
    <source>
        <dbReference type="SAM" id="MobiDB-lite"/>
    </source>
</evidence>
<feature type="transmembrane region" description="Helical" evidence="6">
    <location>
        <begin position="507"/>
        <end position="529"/>
    </location>
</feature>